<accession>A0A0B0EN37</accession>
<dbReference type="PANTHER" id="PTHR34039">
    <property type="entry name" value="UPF0102 PROTEIN YRAN"/>
    <property type="match status" value="1"/>
</dbReference>
<dbReference type="Gene3D" id="3.40.1350.10">
    <property type="match status" value="1"/>
</dbReference>
<reference evidence="3 4" key="1">
    <citation type="submission" date="2014-10" db="EMBL/GenBank/DDBJ databases">
        <title>Draft genome of anammox bacterium scalindua brodae, obtained using differential coverage binning of sequence data from two enrichment reactors.</title>
        <authorList>
            <person name="Speth D.R."/>
            <person name="Russ L."/>
            <person name="Kartal B."/>
            <person name="Op den Camp H.J."/>
            <person name="Dutilh B.E."/>
            <person name="Jetten M.S."/>
        </authorList>
    </citation>
    <scope>NUCLEOTIDE SEQUENCE [LARGE SCALE GENOMIC DNA]</scope>
    <source>
        <strain evidence="3">RU1</strain>
    </source>
</reference>
<proteinExistence type="inferred from homology"/>
<dbReference type="InterPro" id="IPR011856">
    <property type="entry name" value="tRNA_endonuc-like_dom_sf"/>
</dbReference>
<dbReference type="NCBIfam" id="NF009150">
    <property type="entry name" value="PRK12497.1-3"/>
    <property type="match status" value="1"/>
</dbReference>
<evidence type="ECO:0000256" key="2">
    <source>
        <dbReference type="HAMAP-Rule" id="MF_00048"/>
    </source>
</evidence>
<dbReference type="PANTHER" id="PTHR34039:SF1">
    <property type="entry name" value="UPF0102 PROTEIN YRAN"/>
    <property type="match status" value="1"/>
</dbReference>
<evidence type="ECO:0000256" key="1">
    <source>
        <dbReference type="ARBA" id="ARBA00006738"/>
    </source>
</evidence>
<dbReference type="SUPFAM" id="SSF52980">
    <property type="entry name" value="Restriction endonuclease-like"/>
    <property type="match status" value="1"/>
</dbReference>
<gene>
    <name evidence="3" type="ORF">SCABRO_01702</name>
</gene>
<name>A0A0B0EN37_9BACT</name>
<protein>
    <recommendedName>
        <fullName evidence="2">UPF0102 protein SCABRO_01702</fullName>
    </recommendedName>
</protein>
<dbReference type="NCBIfam" id="NF009154">
    <property type="entry name" value="PRK12497.3-3"/>
    <property type="match status" value="1"/>
</dbReference>
<dbReference type="EMBL" id="JRYO01000120">
    <property type="protein sequence ID" value="KHE92553.1"/>
    <property type="molecule type" value="Genomic_DNA"/>
</dbReference>
<dbReference type="InterPro" id="IPR011335">
    <property type="entry name" value="Restrct_endonuc-II-like"/>
</dbReference>
<dbReference type="CDD" id="cd20736">
    <property type="entry name" value="PoNe_Nuclease"/>
    <property type="match status" value="1"/>
</dbReference>
<sequence>MKNHKLNPDELCKKGEALAGKLLKKRGYKILKRNYVSKYGEIDIVAYDKGTISFVEVKTRQSENYGPPELAVTKEKRKRIIRTALNYLVINHIEEIDCRFDVVSILFKENDNKPAIEFIESAFTADGVLD</sequence>
<dbReference type="GO" id="GO:0003676">
    <property type="term" value="F:nucleic acid binding"/>
    <property type="evidence" value="ECO:0007669"/>
    <property type="project" value="InterPro"/>
</dbReference>
<dbReference type="NCBIfam" id="TIGR00252">
    <property type="entry name" value="YraN family protein"/>
    <property type="match status" value="1"/>
</dbReference>
<comment type="caution">
    <text evidence="3">The sequence shown here is derived from an EMBL/GenBank/DDBJ whole genome shotgun (WGS) entry which is preliminary data.</text>
</comment>
<evidence type="ECO:0000313" key="3">
    <source>
        <dbReference type="EMBL" id="KHE92553.1"/>
    </source>
</evidence>
<dbReference type="Pfam" id="PF02021">
    <property type="entry name" value="UPF0102"/>
    <property type="match status" value="1"/>
</dbReference>
<dbReference type="Proteomes" id="UP000030652">
    <property type="component" value="Unassembled WGS sequence"/>
</dbReference>
<dbReference type="AlphaFoldDB" id="A0A0B0EN37"/>
<dbReference type="HAMAP" id="MF_00048">
    <property type="entry name" value="UPF0102"/>
    <property type="match status" value="1"/>
</dbReference>
<dbReference type="InterPro" id="IPR003509">
    <property type="entry name" value="UPF0102_YraN-like"/>
</dbReference>
<dbReference type="eggNOG" id="COG0792">
    <property type="taxonomic scope" value="Bacteria"/>
</dbReference>
<comment type="similarity">
    <text evidence="1 2">Belongs to the UPF0102 family.</text>
</comment>
<evidence type="ECO:0000313" key="4">
    <source>
        <dbReference type="Proteomes" id="UP000030652"/>
    </source>
</evidence>
<organism evidence="3 4">
    <name type="scientific">Candidatus Scalindua brodae</name>
    <dbReference type="NCBI Taxonomy" id="237368"/>
    <lineage>
        <taxon>Bacteria</taxon>
        <taxon>Pseudomonadati</taxon>
        <taxon>Planctomycetota</taxon>
        <taxon>Candidatus Brocadiia</taxon>
        <taxon>Candidatus Brocadiales</taxon>
        <taxon>Candidatus Scalinduaceae</taxon>
        <taxon>Candidatus Scalindua</taxon>
    </lineage>
</organism>